<name>A0A9D3MJH9_ANGAN</name>
<keyword evidence="2" id="KW-1185">Reference proteome</keyword>
<dbReference type="EMBL" id="JAFIRN010000005">
    <property type="protein sequence ID" value="KAG5848440.1"/>
    <property type="molecule type" value="Genomic_DNA"/>
</dbReference>
<proteinExistence type="predicted"/>
<reference evidence="1" key="1">
    <citation type="submission" date="2021-01" db="EMBL/GenBank/DDBJ databases">
        <title>A chromosome-scale assembly of European eel, Anguilla anguilla.</title>
        <authorList>
            <person name="Henkel C."/>
            <person name="Jong-Raadsen S.A."/>
            <person name="Dufour S."/>
            <person name="Weltzien F.-A."/>
            <person name="Palstra A.P."/>
            <person name="Pelster B."/>
            <person name="Spaink H.P."/>
            <person name="Van Den Thillart G.E."/>
            <person name="Jansen H."/>
            <person name="Zahm M."/>
            <person name="Klopp C."/>
            <person name="Cedric C."/>
            <person name="Louis A."/>
            <person name="Berthelot C."/>
            <person name="Parey E."/>
            <person name="Roest Crollius H."/>
            <person name="Montfort J."/>
            <person name="Robinson-Rechavi M."/>
            <person name="Bucao C."/>
            <person name="Bouchez O."/>
            <person name="Gislard M."/>
            <person name="Lluch J."/>
            <person name="Milhes M."/>
            <person name="Lampietro C."/>
            <person name="Lopez Roques C."/>
            <person name="Donnadieu C."/>
            <person name="Braasch I."/>
            <person name="Desvignes T."/>
            <person name="Postlethwait J."/>
            <person name="Bobe J."/>
            <person name="Guiguen Y."/>
            <person name="Dirks R."/>
        </authorList>
    </citation>
    <scope>NUCLEOTIDE SEQUENCE</scope>
    <source>
        <strain evidence="1">Tag_6206</strain>
        <tissue evidence="1">Liver</tissue>
    </source>
</reference>
<organism evidence="1 2">
    <name type="scientific">Anguilla anguilla</name>
    <name type="common">European freshwater eel</name>
    <name type="synonym">Muraena anguilla</name>
    <dbReference type="NCBI Taxonomy" id="7936"/>
    <lineage>
        <taxon>Eukaryota</taxon>
        <taxon>Metazoa</taxon>
        <taxon>Chordata</taxon>
        <taxon>Craniata</taxon>
        <taxon>Vertebrata</taxon>
        <taxon>Euteleostomi</taxon>
        <taxon>Actinopterygii</taxon>
        <taxon>Neopterygii</taxon>
        <taxon>Teleostei</taxon>
        <taxon>Anguilliformes</taxon>
        <taxon>Anguillidae</taxon>
        <taxon>Anguilla</taxon>
    </lineage>
</organism>
<evidence type="ECO:0000313" key="1">
    <source>
        <dbReference type="EMBL" id="KAG5848440.1"/>
    </source>
</evidence>
<dbReference type="Proteomes" id="UP001044222">
    <property type="component" value="Unassembled WGS sequence"/>
</dbReference>
<gene>
    <name evidence="1" type="ORF">ANANG_G00098480</name>
</gene>
<comment type="caution">
    <text evidence="1">The sequence shown here is derived from an EMBL/GenBank/DDBJ whole genome shotgun (WGS) entry which is preliminary data.</text>
</comment>
<sequence>MRPRLLLMLRVSNMAHLQALRRKSDRLCDWMKDTGDYIFLRLNWCELDTLSPPMLSVKLYLQSSRDKLV</sequence>
<evidence type="ECO:0000313" key="2">
    <source>
        <dbReference type="Proteomes" id="UP001044222"/>
    </source>
</evidence>
<accession>A0A9D3MJH9</accession>
<protein>
    <submittedName>
        <fullName evidence="1">Uncharacterized protein</fullName>
    </submittedName>
</protein>
<dbReference type="AlphaFoldDB" id="A0A9D3MJH9"/>